<feature type="transmembrane region" description="Helical" evidence="1">
    <location>
        <begin position="34"/>
        <end position="53"/>
    </location>
</feature>
<evidence type="ECO:0000256" key="1">
    <source>
        <dbReference type="SAM" id="Phobius"/>
    </source>
</evidence>
<evidence type="ECO:0000313" key="3">
    <source>
        <dbReference type="Proteomes" id="UP000681317"/>
    </source>
</evidence>
<protein>
    <submittedName>
        <fullName evidence="2">Uncharacterized protein</fullName>
    </submittedName>
</protein>
<keyword evidence="1" id="KW-0812">Transmembrane</keyword>
<accession>A0ABM7Q844</accession>
<dbReference type="RefSeq" id="WP_213434498.1">
    <property type="nucleotide sequence ID" value="NZ_AP024545.1"/>
</dbReference>
<keyword evidence="3" id="KW-1185">Reference proteome</keyword>
<reference evidence="2 3" key="1">
    <citation type="submission" date="2021-03" db="EMBL/GenBank/DDBJ databases">
        <title>Complete Genome Sequences of Two Lysobacter Strains Isolated from Sea Water (Lysobacter caseinilyticus) and Soil (Lysobacter helvus) in South Korea.</title>
        <authorList>
            <person name="Watanabe Y."/>
            <person name="Arakawa K."/>
        </authorList>
    </citation>
    <scope>NUCLEOTIDE SEQUENCE [LARGE SCALE GENOMIC DNA]</scope>
    <source>
        <strain evidence="2 3">KVB24</strain>
    </source>
</reference>
<gene>
    <name evidence="2" type="ORF">LYSCAS_26120</name>
</gene>
<dbReference type="EMBL" id="AP024545">
    <property type="protein sequence ID" value="BCT93588.1"/>
    <property type="molecule type" value="Genomic_DNA"/>
</dbReference>
<keyword evidence="1" id="KW-0472">Membrane</keyword>
<name>A0ABM7Q844_9GAMM</name>
<sequence length="119" mass="12600">MYPSLLLVLTLLAAEVLSIPALLRQRRVGRLAPADVLLPVAPAVLLVIGLLCFNRPAQVGFASILYPPLAACLSVLLLYAKVFMPGPSNASNARASLWILIVACATATVFGATVAPWYE</sequence>
<dbReference type="Proteomes" id="UP000681317">
    <property type="component" value="Chromosome"/>
</dbReference>
<organism evidence="2 3">
    <name type="scientific">Noviluteimonas caseinilytica</name>
    <dbReference type="NCBI Taxonomy" id="2675101"/>
    <lineage>
        <taxon>Bacteria</taxon>
        <taxon>Pseudomonadati</taxon>
        <taxon>Pseudomonadota</taxon>
        <taxon>Gammaproteobacteria</taxon>
        <taxon>Lysobacterales</taxon>
        <taxon>Lysobacteraceae</taxon>
        <taxon>Noviluteimonas</taxon>
    </lineage>
</organism>
<feature type="transmembrane region" description="Helical" evidence="1">
    <location>
        <begin position="65"/>
        <end position="84"/>
    </location>
</feature>
<feature type="transmembrane region" description="Helical" evidence="1">
    <location>
        <begin position="96"/>
        <end position="118"/>
    </location>
</feature>
<proteinExistence type="predicted"/>
<evidence type="ECO:0000313" key="2">
    <source>
        <dbReference type="EMBL" id="BCT93588.1"/>
    </source>
</evidence>
<keyword evidence="1" id="KW-1133">Transmembrane helix</keyword>